<dbReference type="SUPFAM" id="SSF46785">
    <property type="entry name" value="Winged helix' DNA-binding domain"/>
    <property type="match status" value="1"/>
</dbReference>
<protein>
    <recommendedName>
        <fullName evidence="1">LexA repressor DNA-binding domain-containing protein</fullName>
    </recommendedName>
</protein>
<dbReference type="Pfam" id="PF01726">
    <property type="entry name" value="LexA_DNA_bind"/>
    <property type="match status" value="1"/>
</dbReference>
<evidence type="ECO:0000313" key="3">
    <source>
        <dbReference type="Proteomes" id="UP000427281"/>
    </source>
</evidence>
<reference evidence="2 3" key="1">
    <citation type="submission" date="2019-09" db="EMBL/GenBank/DDBJ databases">
        <title>Gimesia benthica sp. nov., a novel bacterium isolated from deep-sea water of the Northwest Indian Ocean.</title>
        <authorList>
            <person name="Dai X."/>
        </authorList>
    </citation>
    <scope>NUCLEOTIDE SEQUENCE [LARGE SCALE GENOMIC DNA]</scope>
    <source>
        <strain evidence="2 3">E7</strain>
    </source>
</reference>
<proteinExistence type="predicted"/>
<dbReference type="GO" id="GO:0006508">
    <property type="term" value="P:proteolysis"/>
    <property type="evidence" value="ECO:0007669"/>
    <property type="project" value="InterPro"/>
</dbReference>
<evidence type="ECO:0000313" key="2">
    <source>
        <dbReference type="EMBL" id="QGQ26565.1"/>
    </source>
</evidence>
<evidence type="ECO:0000259" key="1">
    <source>
        <dbReference type="Pfam" id="PF01726"/>
    </source>
</evidence>
<feature type="domain" description="LexA repressor DNA-binding" evidence="1">
    <location>
        <begin position="9"/>
        <end position="64"/>
    </location>
</feature>
<dbReference type="Proteomes" id="UP000427281">
    <property type="component" value="Chromosome"/>
</dbReference>
<dbReference type="InterPro" id="IPR006199">
    <property type="entry name" value="LexA_DNA-bd_dom"/>
</dbReference>
<dbReference type="InterPro" id="IPR036390">
    <property type="entry name" value="WH_DNA-bd_sf"/>
</dbReference>
<dbReference type="AlphaFoldDB" id="A0A6I6AMV3"/>
<dbReference type="GO" id="GO:0004252">
    <property type="term" value="F:serine-type endopeptidase activity"/>
    <property type="evidence" value="ECO:0007669"/>
    <property type="project" value="InterPro"/>
</dbReference>
<dbReference type="Gene3D" id="1.10.10.10">
    <property type="entry name" value="Winged helix-like DNA-binding domain superfamily/Winged helix DNA-binding domain"/>
    <property type="match status" value="1"/>
</dbReference>
<name>A0A6I6AMV3_9PLAN</name>
<dbReference type="EMBL" id="CP043930">
    <property type="protein sequence ID" value="QGQ26565.1"/>
    <property type="molecule type" value="Genomic_DNA"/>
</dbReference>
<dbReference type="KEGG" id="gim:F1728_29535"/>
<gene>
    <name evidence="2" type="ORF">F1728_29535</name>
</gene>
<organism evidence="2 3">
    <name type="scientific">Gimesia benthica</name>
    <dbReference type="NCBI Taxonomy" id="2608982"/>
    <lineage>
        <taxon>Bacteria</taxon>
        <taxon>Pseudomonadati</taxon>
        <taxon>Planctomycetota</taxon>
        <taxon>Planctomycetia</taxon>
        <taxon>Planctomycetales</taxon>
        <taxon>Planctomycetaceae</taxon>
        <taxon>Gimesia</taxon>
    </lineage>
</organism>
<sequence>MRKEKSMNQYLTDREQNILDYITREIDRTGISPSVQQIASEFAIPSPNRVTRYLNALEGKGWISSHGNIDGGISLIENDRNYRLSLCGDVEEGRIDFKKRF</sequence>
<dbReference type="InterPro" id="IPR036388">
    <property type="entry name" value="WH-like_DNA-bd_sf"/>
</dbReference>
<accession>A0A6I6AMV3</accession>
<keyword evidence="3" id="KW-1185">Reference proteome</keyword>